<dbReference type="GeneID" id="32063387"/>
<dbReference type="Gene3D" id="3.30.750.24">
    <property type="entry name" value="STAS domain"/>
    <property type="match status" value="1"/>
</dbReference>
<evidence type="ECO:0000313" key="2">
    <source>
        <dbReference type="EMBL" id="ESU71743.1"/>
    </source>
</evidence>
<dbReference type="SUPFAM" id="SSF52091">
    <property type="entry name" value="SpoIIaa-like"/>
    <property type="match status" value="1"/>
</dbReference>
<accession>A0A7U9P5R1</accession>
<dbReference type="InterPro" id="IPR002645">
    <property type="entry name" value="STAS_dom"/>
</dbReference>
<dbReference type="InterPro" id="IPR036513">
    <property type="entry name" value="STAS_dom_sf"/>
</dbReference>
<evidence type="ECO:0000259" key="1">
    <source>
        <dbReference type="PROSITE" id="PS50801"/>
    </source>
</evidence>
<comment type="caution">
    <text evidence="2">The sequence shown here is derived from an EMBL/GenBank/DDBJ whole genome shotgun (WGS) entry which is preliminary data.</text>
</comment>
<reference evidence="2 3" key="1">
    <citation type="journal article" date="2014" name="Genome Announc.">
        <title>Draft Genome Sequence of Geobacillus thermopakistaniensis Strain MAS1.</title>
        <authorList>
            <person name="Siddiqui M.A."/>
            <person name="Rashid N."/>
            <person name="Ayyampalayam S."/>
            <person name="Whitman W.B."/>
        </authorList>
    </citation>
    <scope>NUCLEOTIDE SEQUENCE [LARGE SCALE GENOMIC DNA]</scope>
    <source>
        <strain evidence="2 3">MAS1</strain>
    </source>
</reference>
<organism evidence="2 3">
    <name type="scientific">Geobacillus thermopakistaniensis (strain MAS1)</name>
    <dbReference type="NCBI Taxonomy" id="1408282"/>
    <lineage>
        <taxon>Bacteria</taxon>
        <taxon>Bacillati</taxon>
        <taxon>Bacillota</taxon>
        <taxon>Bacilli</taxon>
        <taxon>Bacillales</taxon>
        <taxon>Anoxybacillaceae</taxon>
        <taxon>Geobacillus</taxon>
    </lineage>
</organism>
<dbReference type="RefSeq" id="WP_011230973.1">
    <property type="nucleotide sequence ID" value="NZ_AYSF01000056.1"/>
</dbReference>
<protein>
    <submittedName>
        <fullName evidence="2">Anti-sigma-factor antagonist</fullName>
    </submittedName>
</protein>
<evidence type="ECO:0000313" key="3">
    <source>
        <dbReference type="Proteomes" id="UP000018339"/>
    </source>
</evidence>
<dbReference type="AlphaFoldDB" id="A0A7U9P5R1"/>
<dbReference type="CDD" id="cd07043">
    <property type="entry name" value="STAS_anti-anti-sigma_factors"/>
    <property type="match status" value="1"/>
</dbReference>
<proteinExistence type="predicted"/>
<dbReference type="Proteomes" id="UP000018339">
    <property type="component" value="Unassembled WGS sequence"/>
</dbReference>
<gene>
    <name evidence="2" type="ORF">T260_11715</name>
</gene>
<dbReference type="EMBL" id="AYSF01000056">
    <property type="protein sequence ID" value="ESU71743.1"/>
    <property type="molecule type" value="Genomic_DNA"/>
</dbReference>
<dbReference type="PROSITE" id="PS50801">
    <property type="entry name" value="STAS"/>
    <property type="match status" value="1"/>
</dbReference>
<name>A0A7U9P5R1_GEOTM</name>
<sequence>MGLQIGLHFDDEAANLEIRGILDISTAHILEGYIQKLIGIKGLTIDLSGLEFIDSTGVGAIMEIIYHSIEHSFSIELKGMSGPIHEILETVGLLTMLETIAGRAV</sequence>
<dbReference type="Pfam" id="PF01740">
    <property type="entry name" value="STAS"/>
    <property type="match status" value="1"/>
</dbReference>
<keyword evidence="3" id="KW-1185">Reference proteome</keyword>
<feature type="domain" description="STAS" evidence="1">
    <location>
        <begin position="16"/>
        <end position="105"/>
    </location>
</feature>